<evidence type="ECO:0000313" key="1">
    <source>
        <dbReference type="EMBL" id="AWD90640.1"/>
    </source>
</evidence>
<name>A0A2S1GMN4_9CAUD</name>
<dbReference type="EMBL" id="MH113813">
    <property type="protein sequence ID" value="AWD90640.1"/>
    <property type="molecule type" value="Genomic_DNA"/>
</dbReference>
<protein>
    <submittedName>
        <fullName evidence="1">Uncharacterized protein</fullName>
    </submittedName>
</protein>
<sequence>MIRSCPTLIRWTYSFTDKLTGKHMLSNDHNEVRRHGKLSDGVTGYGICSRTGREFEDVEWLTPDEFVSHCETTDDPL</sequence>
<dbReference type="RefSeq" id="YP_009800558.1">
    <property type="nucleotide sequence ID" value="NC_047955.1"/>
</dbReference>
<accession>A0A2S1GMN4</accession>
<keyword evidence="2" id="KW-1185">Reference proteome</keyword>
<dbReference type="KEGG" id="vg:54991058"/>
<organism evidence="1 2">
    <name type="scientific">Pseudomonas phage Nerthus</name>
    <dbReference type="NCBI Taxonomy" id="2163984"/>
    <lineage>
        <taxon>Viruses</taxon>
        <taxon>Duplodnaviria</taxon>
        <taxon>Heunggongvirae</taxon>
        <taxon>Uroviricota</taxon>
        <taxon>Caudoviricetes</taxon>
        <taxon>Autographivirales</taxon>
        <taxon>Autosignataviridae</taxon>
        <taxon>Colwellvirinae</taxon>
        <taxon>Nerthusvirus</taxon>
        <taxon>Nerthusvirus nerthus</taxon>
        <taxon>Uliginvirus nerthus</taxon>
    </lineage>
</organism>
<reference evidence="1 2" key="1">
    <citation type="submission" date="2018-03" db="EMBL/GenBank/DDBJ databases">
        <title>Phage therapy in agriculture - a green tech approach to combat plant pathogenic bacteria.</title>
        <authorList>
            <person name="Carstens A.B."/>
            <person name="Djurhuus A.M."/>
            <person name="Hansen L.H."/>
        </authorList>
    </citation>
    <scope>NUCLEOTIDE SEQUENCE [LARGE SCALE GENOMIC DNA]</scope>
</reference>
<proteinExistence type="predicted"/>
<dbReference type="GeneID" id="54991058"/>
<evidence type="ECO:0000313" key="2">
    <source>
        <dbReference type="Proteomes" id="UP000247194"/>
    </source>
</evidence>
<dbReference type="Proteomes" id="UP000247194">
    <property type="component" value="Segment"/>
</dbReference>